<sequence>MGPISGFMLAALVLQEPIVWTMIASTLVVVACVAGAKRFS</sequence>
<protein>
    <recommendedName>
        <fullName evidence="4">EamA-like transporter family protein</fullName>
    </recommendedName>
</protein>
<keyword evidence="3" id="KW-1185">Reference proteome</keyword>
<feature type="transmembrane region" description="Helical" evidence="1">
    <location>
        <begin position="18"/>
        <end position="36"/>
    </location>
</feature>
<reference evidence="2 3" key="1">
    <citation type="submission" date="2024-02" db="EMBL/GenBank/DDBJ databases">
        <title>Roseibium algae sp. nov., isolated from marine alga (Grateloupia sp.), showing potential in myo-inositol conversion.</title>
        <authorList>
            <person name="Wang Y."/>
        </authorList>
    </citation>
    <scope>NUCLEOTIDE SEQUENCE [LARGE SCALE GENOMIC DNA]</scope>
    <source>
        <strain evidence="2 3">H3510</strain>
    </source>
</reference>
<comment type="caution">
    <text evidence="2">The sequence shown here is derived from an EMBL/GenBank/DDBJ whole genome shotgun (WGS) entry which is preliminary data.</text>
</comment>
<gene>
    <name evidence="2" type="ORF">V6575_18225</name>
</gene>
<keyword evidence="1" id="KW-0812">Transmembrane</keyword>
<dbReference type="RefSeq" id="WP_340276366.1">
    <property type="nucleotide sequence ID" value="NZ_JBAKIA010000015.1"/>
</dbReference>
<organism evidence="2 3">
    <name type="scientific">Roseibium algae</name>
    <dbReference type="NCBI Taxonomy" id="3123038"/>
    <lineage>
        <taxon>Bacteria</taxon>
        <taxon>Pseudomonadati</taxon>
        <taxon>Pseudomonadota</taxon>
        <taxon>Alphaproteobacteria</taxon>
        <taxon>Hyphomicrobiales</taxon>
        <taxon>Stappiaceae</taxon>
        <taxon>Roseibium</taxon>
    </lineage>
</organism>
<proteinExistence type="predicted"/>
<evidence type="ECO:0000313" key="3">
    <source>
        <dbReference type="Proteomes" id="UP001385499"/>
    </source>
</evidence>
<evidence type="ECO:0008006" key="4">
    <source>
        <dbReference type="Google" id="ProtNLM"/>
    </source>
</evidence>
<evidence type="ECO:0000256" key="1">
    <source>
        <dbReference type="SAM" id="Phobius"/>
    </source>
</evidence>
<name>A0ABU8TPD7_9HYPH</name>
<evidence type="ECO:0000313" key="2">
    <source>
        <dbReference type="EMBL" id="MEJ8476033.1"/>
    </source>
</evidence>
<keyword evidence="1" id="KW-0472">Membrane</keyword>
<keyword evidence="1" id="KW-1133">Transmembrane helix</keyword>
<accession>A0ABU8TPD7</accession>
<dbReference type="EMBL" id="JBAKIA010000015">
    <property type="protein sequence ID" value="MEJ8476033.1"/>
    <property type="molecule type" value="Genomic_DNA"/>
</dbReference>
<dbReference type="Proteomes" id="UP001385499">
    <property type="component" value="Unassembled WGS sequence"/>
</dbReference>